<dbReference type="PANTHER" id="PTHR42792">
    <property type="entry name" value="FLAGELLIN"/>
    <property type="match status" value="1"/>
</dbReference>
<sequence>MRVTQSMLSNNMLRNLSTSYDRLGKYQDQLATGKKINRPSDDPVVAMKGMNYRTDLTEVEQFQRNVSEAYSWMENTDSAYDKATSALQRIRELVIQASNDTYEGSQRESIAVEIKELTEHIETIANTKMGNKYIFNGSNTTSAPISLENINLPVSSLNPDGTGFNVTYQGKTFTHTGGTTFVNGTDTIEITDPTGAATATNNGNAVNVEDLIISKQGAVPTEIKDVKIELSKGINITVNSNSSNSFNATFFGDLKKIIAKLENGTSGKDIGNSLTELDNHLTNLTSERAEMGARYNRIELIEDRLSSQELVTSRMLSENEDADIEKVITQLTVQESVHRAALGVGAKIIQPTLLDFLR</sequence>
<dbReference type="InterPro" id="IPR001492">
    <property type="entry name" value="Flagellin"/>
</dbReference>
<dbReference type="EMBL" id="JAFELM010000039">
    <property type="protein sequence ID" value="MBM6619044.1"/>
    <property type="molecule type" value="Genomic_DNA"/>
</dbReference>
<dbReference type="Proteomes" id="UP001518925">
    <property type="component" value="Unassembled WGS sequence"/>
</dbReference>
<keyword evidence="6" id="KW-0282">Flagellum</keyword>
<dbReference type="Gene3D" id="1.20.1330.10">
    <property type="entry name" value="f41 fragment of flagellin, N-terminal domain"/>
    <property type="match status" value="1"/>
</dbReference>
<organism evidence="6 7">
    <name type="scientific">Bacillus suaedaesalsae</name>
    <dbReference type="NCBI Taxonomy" id="2810349"/>
    <lineage>
        <taxon>Bacteria</taxon>
        <taxon>Bacillati</taxon>
        <taxon>Bacillota</taxon>
        <taxon>Bacilli</taxon>
        <taxon>Bacillales</taxon>
        <taxon>Bacillaceae</taxon>
        <taxon>Bacillus</taxon>
    </lineage>
</organism>
<keyword evidence="7" id="KW-1185">Reference proteome</keyword>
<evidence type="ECO:0000259" key="4">
    <source>
        <dbReference type="Pfam" id="PF00669"/>
    </source>
</evidence>
<keyword evidence="3" id="KW-0975">Bacterial flagellum</keyword>
<feature type="domain" description="Flagellin N-terminal" evidence="4">
    <location>
        <begin position="5"/>
        <end position="140"/>
    </location>
</feature>
<protein>
    <submittedName>
        <fullName evidence="6">Flagellar hook-associated protein FlgL</fullName>
    </submittedName>
</protein>
<dbReference type="SUPFAM" id="SSF64518">
    <property type="entry name" value="Phase 1 flagellin"/>
    <property type="match status" value="1"/>
</dbReference>
<evidence type="ECO:0000313" key="7">
    <source>
        <dbReference type="Proteomes" id="UP001518925"/>
    </source>
</evidence>
<dbReference type="Pfam" id="PF00669">
    <property type="entry name" value="Flagellin_N"/>
    <property type="match status" value="1"/>
</dbReference>
<dbReference type="InterPro" id="IPR001029">
    <property type="entry name" value="Flagellin_N"/>
</dbReference>
<comment type="subcellular location">
    <subcellularLocation>
        <location evidence="1">Bacterial flagellum</location>
    </subcellularLocation>
</comment>
<dbReference type="InterPro" id="IPR013384">
    <property type="entry name" value="Flagell_FlgL"/>
</dbReference>
<evidence type="ECO:0000259" key="5">
    <source>
        <dbReference type="Pfam" id="PF00700"/>
    </source>
</evidence>
<evidence type="ECO:0000256" key="1">
    <source>
        <dbReference type="ARBA" id="ARBA00004365"/>
    </source>
</evidence>
<keyword evidence="6" id="KW-0969">Cilium</keyword>
<keyword evidence="6" id="KW-0966">Cell projection</keyword>
<dbReference type="PANTHER" id="PTHR42792:SF1">
    <property type="entry name" value="FLAGELLAR HOOK-ASSOCIATED PROTEIN 3"/>
    <property type="match status" value="1"/>
</dbReference>
<evidence type="ECO:0000256" key="3">
    <source>
        <dbReference type="ARBA" id="ARBA00023143"/>
    </source>
</evidence>
<comment type="similarity">
    <text evidence="2">Belongs to the bacterial flagellin family.</text>
</comment>
<gene>
    <name evidence="6" type="primary">flgL</name>
    <name evidence="6" type="ORF">JR050_15355</name>
</gene>
<reference evidence="6 7" key="1">
    <citation type="submission" date="2021-02" db="EMBL/GenBank/DDBJ databases">
        <title>Bacillus sp. RD4P76, an endophyte from a halophyte.</title>
        <authorList>
            <person name="Sun J.-Q."/>
        </authorList>
    </citation>
    <scope>NUCLEOTIDE SEQUENCE [LARGE SCALE GENOMIC DNA]</scope>
    <source>
        <strain evidence="6 7">RD4P76</strain>
    </source>
</reference>
<accession>A0ABS2DKL1</accession>
<evidence type="ECO:0000313" key="6">
    <source>
        <dbReference type="EMBL" id="MBM6619044.1"/>
    </source>
</evidence>
<proteinExistence type="inferred from homology"/>
<comment type="caution">
    <text evidence="6">The sequence shown here is derived from an EMBL/GenBank/DDBJ whole genome shotgun (WGS) entry which is preliminary data.</text>
</comment>
<dbReference type="Pfam" id="PF00700">
    <property type="entry name" value="Flagellin_C"/>
    <property type="match status" value="1"/>
</dbReference>
<dbReference type="InterPro" id="IPR046358">
    <property type="entry name" value="Flagellin_C"/>
</dbReference>
<name>A0ABS2DKL1_9BACI</name>
<dbReference type="PRINTS" id="PR00207">
    <property type="entry name" value="FLAGELLIN"/>
</dbReference>
<feature type="domain" description="Flagellin C-terminal" evidence="5">
    <location>
        <begin position="276"/>
        <end position="356"/>
    </location>
</feature>
<dbReference type="RefSeq" id="WP_204204404.1">
    <property type="nucleotide sequence ID" value="NZ_JAFELM010000039.1"/>
</dbReference>
<evidence type="ECO:0000256" key="2">
    <source>
        <dbReference type="ARBA" id="ARBA00005709"/>
    </source>
</evidence>
<dbReference type="NCBIfam" id="TIGR02550">
    <property type="entry name" value="flagell_flgL"/>
    <property type="match status" value="1"/>
</dbReference>